<accession>A0AAX1K130</accession>
<evidence type="ECO:0008006" key="4">
    <source>
        <dbReference type="Google" id="ProtNLM"/>
    </source>
</evidence>
<keyword evidence="1" id="KW-0472">Membrane</keyword>
<dbReference type="RefSeq" id="WP_002262470.1">
    <property type="nucleotide sequence ID" value="NZ_AP019720.1"/>
</dbReference>
<evidence type="ECO:0000313" key="2">
    <source>
        <dbReference type="EMBL" id="QQL46654.1"/>
    </source>
</evidence>
<name>A0AAX1K130_STRMG</name>
<protein>
    <recommendedName>
        <fullName evidence="4">Class IIb bacteriocin, lactobin A/cerein 7B family</fullName>
    </recommendedName>
</protein>
<dbReference type="Proteomes" id="UP000595884">
    <property type="component" value="Chromosome"/>
</dbReference>
<dbReference type="AlphaFoldDB" id="A0AAX1K130"/>
<organism evidence="2 3">
    <name type="scientific">Streptococcus mutans</name>
    <dbReference type="NCBI Taxonomy" id="1309"/>
    <lineage>
        <taxon>Bacteria</taxon>
        <taxon>Bacillati</taxon>
        <taxon>Bacillota</taxon>
        <taxon>Bacilli</taxon>
        <taxon>Lactobacillales</taxon>
        <taxon>Streptococcaceae</taxon>
        <taxon>Streptococcus</taxon>
    </lineage>
</organism>
<evidence type="ECO:0000313" key="3">
    <source>
        <dbReference type="Proteomes" id="UP000595884"/>
    </source>
</evidence>
<evidence type="ECO:0000256" key="1">
    <source>
        <dbReference type="SAM" id="Phobius"/>
    </source>
</evidence>
<dbReference type="EMBL" id="CP066294">
    <property type="protein sequence ID" value="QQL46654.1"/>
    <property type="molecule type" value="Genomic_DNA"/>
</dbReference>
<gene>
    <name evidence="2" type="ORF">IGS65_005965</name>
</gene>
<keyword evidence="1" id="KW-1133">Transmembrane helix</keyword>
<sequence length="45" mass="4606">MEKELMFEEVTVEELNGINLNDFNNGVIAGAAVVAAGAGLAAVLT</sequence>
<keyword evidence="1" id="KW-0812">Transmembrane</keyword>
<feature type="transmembrane region" description="Helical" evidence="1">
    <location>
        <begin position="26"/>
        <end position="44"/>
    </location>
</feature>
<reference evidence="3" key="1">
    <citation type="submission" date="2020-12" db="EMBL/GenBank/DDBJ databases">
        <authorList>
            <person name="Wen Z.T."/>
        </authorList>
    </citation>
    <scope>NUCLEOTIDE SEQUENCE [LARGE SCALE GENOMIC DNA]</scope>
    <source>
        <strain evidence="3">27-3</strain>
    </source>
</reference>
<proteinExistence type="predicted"/>
<dbReference type="GeneID" id="93860042"/>